<sequence>MNEKYSLNEQTLQFIQEFEKTVASNKVYSTQELVDIFNISIFNKEQFNTYVEPKGKAIWWALTRSGNWEQIKRGLYKRK</sequence>
<dbReference type="Proteomes" id="UP000031876">
    <property type="component" value="Plasmid 1"/>
</dbReference>
<name>A0AB33B699_BACTU</name>
<dbReference type="AlphaFoldDB" id="A0AB33B699"/>
<dbReference type="EMBL" id="CP009336">
    <property type="protein sequence ID" value="AJG79598.1"/>
    <property type="molecule type" value="Genomic_DNA"/>
</dbReference>
<geneLocation type="plasmid" evidence="1 2">
    <name>1</name>
</geneLocation>
<dbReference type="RefSeq" id="WP_001003634.1">
    <property type="nucleotide sequence ID" value="NZ_CP009336.1"/>
</dbReference>
<gene>
    <name evidence="1" type="ORF">BF38_5442</name>
</gene>
<keyword evidence="1" id="KW-0614">Plasmid</keyword>
<organism evidence="1 2">
    <name type="scientific">Bacillus thuringiensis</name>
    <dbReference type="NCBI Taxonomy" id="1428"/>
    <lineage>
        <taxon>Bacteria</taxon>
        <taxon>Bacillati</taxon>
        <taxon>Bacillota</taxon>
        <taxon>Bacilli</taxon>
        <taxon>Bacillales</taxon>
        <taxon>Bacillaceae</taxon>
        <taxon>Bacillus</taxon>
        <taxon>Bacillus cereus group</taxon>
    </lineage>
</organism>
<evidence type="ECO:0000313" key="2">
    <source>
        <dbReference type="Proteomes" id="UP000031876"/>
    </source>
</evidence>
<proteinExistence type="predicted"/>
<dbReference type="KEGG" id="btw:BF38_5442"/>
<evidence type="ECO:0000313" key="1">
    <source>
        <dbReference type="EMBL" id="AJG79598.1"/>
    </source>
</evidence>
<protein>
    <submittedName>
        <fullName evidence="1">Uncharacterized protein</fullName>
    </submittedName>
</protein>
<reference evidence="1 2" key="1">
    <citation type="journal article" date="2015" name="Genome Announc.">
        <title>Complete genome sequences for 35 biothreat assay-relevant bacillus species.</title>
        <authorList>
            <person name="Johnson S.L."/>
            <person name="Daligault H.E."/>
            <person name="Davenport K.W."/>
            <person name="Jaissle J."/>
            <person name="Frey K.G."/>
            <person name="Ladner J.T."/>
            <person name="Broomall S.M."/>
            <person name="Bishop-Lilly K.A."/>
            <person name="Bruce D.C."/>
            <person name="Gibbons H.S."/>
            <person name="Coyne S.R."/>
            <person name="Lo C.C."/>
            <person name="Meincke L."/>
            <person name="Munk A.C."/>
            <person name="Koroleva G.I."/>
            <person name="Rosenzweig C.N."/>
            <person name="Palacios G.F."/>
            <person name="Redden C.L."/>
            <person name="Minogue T.D."/>
            <person name="Chain P.S."/>
        </authorList>
    </citation>
    <scope>NUCLEOTIDE SEQUENCE [LARGE SCALE GENOMIC DNA]</scope>
    <source>
        <strain evidence="1 2">HD1011</strain>
    </source>
</reference>
<accession>A0AB33B699</accession>